<reference evidence="1 2" key="1">
    <citation type="journal article" date="2018" name="Aquat. Microb. Ecol.">
        <title>Gammaproteobacterial methanotrophs dominate.</title>
        <authorList>
            <person name="Rissanen A.J."/>
            <person name="Saarenheimo J."/>
            <person name="Tiirola M."/>
            <person name="Peura S."/>
            <person name="Aalto S.L."/>
            <person name="Karvinen A."/>
            <person name="Nykanen H."/>
        </authorList>
    </citation>
    <scope>NUCLEOTIDE SEQUENCE [LARGE SCALE GENOMIC DNA]</scope>
    <source>
        <strain evidence="1">AMbin10</strain>
    </source>
</reference>
<organism evidence="1 2">
    <name type="scientific">Candidatus Methylumidiphilus alinenensis</name>
    <dbReference type="NCBI Taxonomy" id="2202197"/>
    <lineage>
        <taxon>Bacteria</taxon>
        <taxon>Pseudomonadati</taxon>
        <taxon>Pseudomonadota</taxon>
        <taxon>Gammaproteobacteria</taxon>
        <taxon>Methylococcales</taxon>
        <taxon>Candidatus Methylumidiphilus</taxon>
    </lineage>
</organism>
<dbReference type="EMBL" id="QJPH01000080">
    <property type="protein sequence ID" value="PZN86459.1"/>
    <property type="molecule type" value="Genomic_DNA"/>
</dbReference>
<proteinExistence type="predicted"/>
<sequence>MDGFRRMFCSFPSPSLGMRSFIVPTLCAHRYTQVRASRKSSHFGRDAEIQAMDGNKSVVQMLDSGNMPYRRFMFAVAVASVVPPSLPSLDAGFRHPCRNDGLYKQMLELCIIF</sequence>
<protein>
    <submittedName>
        <fullName evidence="1">Uncharacterized protein</fullName>
    </submittedName>
</protein>
<gene>
    <name evidence="1" type="ORF">DM484_00850</name>
</gene>
<evidence type="ECO:0000313" key="1">
    <source>
        <dbReference type="EMBL" id="PZN86459.1"/>
    </source>
</evidence>
<accession>A0A2W4RYY8</accession>
<dbReference type="AlphaFoldDB" id="A0A2W4RYY8"/>
<evidence type="ECO:0000313" key="2">
    <source>
        <dbReference type="Proteomes" id="UP000249396"/>
    </source>
</evidence>
<comment type="caution">
    <text evidence="1">The sequence shown here is derived from an EMBL/GenBank/DDBJ whole genome shotgun (WGS) entry which is preliminary data.</text>
</comment>
<name>A0A2W4RYY8_9GAMM</name>
<dbReference type="Proteomes" id="UP000249396">
    <property type="component" value="Unassembled WGS sequence"/>
</dbReference>